<dbReference type="InterPro" id="IPR006162">
    <property type="entry name" value="Ppantetheine_attach_site"/>
</dbReference>
<dbReference type="InterPro" id="IPR020845">
    <property type="entry name" value="AMP-binding_CS"/>
</dbReference>
<accession>A0ABW9J2F5</accession>
<keyword evidence="3" id="KW-0597">Phosphoprotein</keyword>
<dbReference type="CDD" id="cd19544">
    <property type="entry name" value="E-C_NRPS"/>
    <property type="match status" value="1"/>
</dbReference>
<dbReference type="RefSeq" id="WP_409097816.1">
    <property type="nucleotide sequence ID" value="NZ_JBJVMZ010000043.1"/>
</dbReference>
<dbReference type="Pfam" id="PF00501">
    <property type="entry name" value="AMP-binding"/>
    <property type="match status" value="1"/>
</dbReference>
<dbReference type="InterPro" id="IPR036736">
    <property type="entry name" value="ACP-like_sf"/>
</dbReference>
<dbReference type="PROSITE" id="PS50075">
    <property type="entry name" value="CARRIER"/>
    <property type="match status" value="1"/>
</dbReference>
<dbReference type="SUPFAM" id="SSF47336">
    <property type="entry name" value="ACP-like"/>
    <property type="match status" value="1"/>
</dbReference>
<dbReference type="SMART" id="SM00823">
    <property type="entry name" value="PKS_PP"/>
    <property type="match status" value="1"/>
</dbReference>
<proteinExistence type="predicted"/>
<dbReference type="SUPFAM" id="SSF56801">
    <property type="entry name" value="Acetyl-CoA synthetase-like"/>
    <property type="match status" value="1"/>
</dbReference>
<organism evidence="6 7">
    <name type="scientific">Streptomyces galilaeus</name>
    <dbReference type="NCBI Taxonomy" id="33899"/>
    <lineage>
        <taxon>Bacteria</taxon>
        <taxon>Bacillati</taxon>
        <taxon>Actinomycetota</taxon>
        <taxon>Actinomycetes</taxon>
        <taxon>Kitasatosporales</taxon>
        <taxon>Streptomycetaceae</taxon>
        <taxon>Streptomyces</taxon>
    </lineage>
</organism>
<evidence type="ECO:0000256" key="2">
    <source>
        <dbReference type="ARBA" id="ARBA00022450"/>
    </source>
</evidence>
<evidence type="ECO:0000256" key="3">
    <source>
        <dbReference type="ARBA" id="ARBA00022553"/>
    </source>
</evidence>
<dbReference type="InterPro" id="IPR029058">
    <property type="entry name" value="AB_hydrolase_fold"/>
</dbReference>
<dbReference type="InterPro" id="IPR025110">
    <property type="entry name" value="AMP-bd_C"/>
</dbReference>
<keyword evidence="2" id="KW-0596">Phosphopantetheine</keyword>
<dbReference type="Pfam" id="PF00550">
    <property type="entry name" value="PP-binding"/>
    <property type="match status" value="1"/>
</dbReference>
<dbReference type="InterPro" id="IPR023213">
    <property type="entry name" value="CAT-like_dom_sf"/>
</dbReference>
<dbReference type="CDD" id="cd05930">
    <property type="entry name" value="A_NRPS"/>
    <property type="match status" value="1"/>
</dbReference>
<dbReference type="PROSITE" id="PS00012">
    <property type="entry name" value="PHOSPHOPANTETHEINE"/>
    <property type="match status" value="1"/>
</dbReference>
<dbReference type="InterPro" id="IPR010071">
    <property type="entry name" value="AA_adenyl_dom"/>
</dbReference>
<sequence>GAANIADIYPLAPLQEGILFHHLMSSQGTGADGYAAPAIIQFDSRERLDACLAALQGVVDRHDIYRTAFVWEGLSEPVQVVTREAVLPVTEIALDPEGPDAAEQLIAAAGSVMNIGHAPLIDVYTAAHPDRGGRWLAALRLHHLVQDHTAQDVLLGEMGAFLSGREDSLPEPLPFRNFVAQARLGVSRAEHEEYFAGLLGDVEETTAPYGLMDAHGDGSEVVRSHLGVDEEVGRRVREVARGLGVSAASVFHLAWARVLATVSGRDDVVFGTVLFGRMNAGVGADRVPGLFINTLPVRVRVGAVGVGEALEGVRDQLAELLVHEHAPLTLAQQASGIPGGSPLFTSLFNYRHSRRRAAAPGPESDSAPGGVRMLLSRDATNYPVAVSVDDQESRFALIVDAVDPVDGQALCRLLHTCLDNLVTALEDHPGSSLSAVDVLDEAQHNQLLADWNDTAAEAGPEVPMVPELFAAQVARTPDAVAVVQAGVRVSYAELEVRANRLAHFLRVQGVRAERVVGLCLPRGVEMLVGILAVWKAGAGYLPLDPGQPAERIAFQLRDSGSVLTLTTQQKLGSIPADGHRLVAVDDTVVAAQIEAAPVEAPEGVVLSGQVAYVIYTSGSTGRPKGVVVTHGGLVNYVSSVPARIGFGSPQGRFAVLQGQATDLGNTTVFASLVGGGELHFLDEEAVTDPAAVRGYLTGHGIDCLKAVPSHVAALGADAVRSVESLVLGGEAAPTGLVRELLGSGEGRSVFNHYGPTETTIGVATTALTAEQVAAGVVPVGTPVANTRFYVLDGSLRPVPPGVAGELYVAGVQLARGYVGQPGLTGERFVACPFGGAGERMYRTGDRARWTAEGQVVFAGRADDQVKIRGFRIEPGEVQTALSAHPQLAQVAVVTREDSPGDVRLIAYVVAAADAVTDALPGDVRDFALGRLPEYMVPSAVVVLDELPLTVSGKLDRKALPAPEYAAGGGRGPASVQEEILCQAFAQVLGLPAVGVDDDFFALGGHSLLATRLISEVREQLGAELPIRAVFAARTPAGLAAQLAHQGNSRPRVRPALRPMRSQEES</sequence>
<dbReference type="Pfam" id="PF13193">
    <property type="entry name" value="AMP-binding_C"/>
    <property type="match status" value="1"/>
</dbReference>
<comment type="caution">
    <text evidence="6">The sequence shown here is derived from an EMBL/GenBank/DDBJ whole genome shotgun (WGS) entry which is preliminary data.</text>
</comment>
<evidence type="ECO:0000256" key="1">
    <source>
        <dbReference type="ARBA" id="ARBA00001957"/>
    </source>
</evidence>
<dbReference type="PROSITE" id="PS00455">
    <property type="entry name" value="AMP_BINDING"/>
    <property type="match status" value="1"/>
</dbReference>
<dbReference type="Proteomes" id="UP001631993">
    <property type="component" value="Unassembled WGS sequence"/>
</dbReference>
<protein>
    <submittedName>
        <fullName evidence="6">Non-ribosomal peptide synthetase</fullName>
    </submittedName>
</protein>
<dbReference type="SUPFAM" id="SSF52777">
    <property type="entry name" value="CoA-dependent acyltransferases"/>
    <property type="match status" value="2"/>
</dbReference>
<evidence type="ECO:0000259" key="5">
    <source>
        <dbReference type="PROSITE" id="PS50075"/>
    </source>
</evidence>
<dbReference type="Pfam" id="PF00668">
    <property type="entry name" value="Condensation"/>
    <property type="match status" value="1"/>
</dbReference>
<dbReference type="InterPro" id="IPR020806">
    <property type="entry name" value="PKS_PP-bd"/>
</dbReference>
<dbReference type="PANTHER" id="PTHR45527:SF1">
    <property type="entry name" value="FATTY ACID SYNTHASE"/>
    <property type="match status" value="1"/>
</dbReference>
<dbReference type="Gene3D" id="3.30.559.30">
    <property type="entry name" value="Nonribosomal peptide synthetase, condensation domain"/>
    <property type="match status" value="1"/>
</dbReference>
<dbReference type="InterPro" id="IPR045851">
    <property type="entry name" value="AMP-bd_C_sf"/>
</dbReference>
<feature type="domain" description="Carrier" evidence="5">
    <location>
        <begin position="971"/>
        <end position="1046"/>
    </location>
</feature>
<dbReference type="Gene3D" id="2.30.38.10">
    <property type="entry name" value="Luciferase, Domain 3"/>
    <property type="match status" value="1"/>
</dbReference>
<keyword evidence="7" id="KW-1185">Reference proteome</keyword>
<feature type="non-terminal residue" evidence="6">
    <location>
        <position position="1"/>
    </location>
</feature>
<dbReference type="Gene3D" id="3.40.50.1820">
    <property type="entry name" value="alpha/beta hydrolase"/>
    <property type="match status" value="1"/>
</dbReference>
<dbReference type="Gene3D" id="3.40.50.980">
    <property type="match status" value="2"/>
</dbReference>
<dbReference type="InterPro" id="IPR001242">
    <property type="entry name" value="Condensation_dom"/>
</dbReference>
<comment type="cofactor">
    <cofactor evidence="1">
        <name>pantetheine 4'-phosphate</name>
        <dbReference type="ChEBI" id="CHEBI:47942"/>
    </cofactor>
</comment>
<dbReference type="InterPro" id="IPR009081">
    <property type="entry name" value="PP-bd_ACP"/>
</dbReference>
<reference evidence="6 7" key="1">
    <citation type="submission" date="2024-12" db="EMBL/GenBank/DDBJ databases">
        <title>Forecasting of Potato common scab and diversities of Pathogenic streptomyces spp. in china.</title>
        <authorList>
            <person name="Handique U."/>
            <person name="Wu J."/>
        </authorList>
    </citation>
    <scope>NUCLEOTIDE SEQUENCE [LARGE SCALE GENOMIC DNA]</scope>
    <source>
        <strain evidence="6 7">ZRIMU1585</strain>
    </source>
</reference>
<dbReference type="EMBL" id="JBJVNE010000060">
    <property type="protein sequence ID" value="MFM9653548.1"/>
    <property type="molecule type" value="Genomic_DNA"/>
</dbReference>
<dbReference type="Gene3D" id="3.30.300.30">
    <property type="match status" value="1"/>
</dbReference>
<dbReference type="InterPro" id="IPR000873">
    <property type="entry name" value="AMP-dep_synth/lig_dom"/>
</dbReference>
<name>A0ABW9J2F5_STRGJ</name>
<evidence type="ECO:0000313" key="7">
    <source>
        <dbReference type="Proteomes" id="UP001631993"/>
    </source>
</evidence>
<evidence type="ECO:0000256" key="4">
    <source>
        <dbReference type="SAM" id="MobiDB-lite"/>
    </source>
</evidence>
<dbReference type="Gene3D" id="3.30.559.10">
    <property type="entry name" value="Chloramphenicol acetyltransferase-like domain"/>
    <property type="match status" value="1"/>
</dbReference>
<dbReference type="PANTHER" id="PTHR45527">
    <property type="entry name" value="NONRIBOSOMAL PEPTIDE SYNTHETASE"/>
    <property type="match status" value="1"/>
</dbReference>
<dbReference type="NCBIfam" id="TIGR01733">
    <property type="entry name" value="AA-adenyl-dom"/>
    <property type="match status" value="1"/>
</dbReference>
<evidence type="ECO:0000313" key="6">
    <source>
        <dbReference type="EMBL" id="MFM9653548.1"/>
    </source>
</evidence>
<feature type="region of interest" description="Disordered" evidence="4">
    <location>
        <begin position="1041"/>
        <end position="1065"/>
    </location>
</feature>
<gene>
    <name evidence="6" type="ORF">ACKI1S_46680</name>
</gene>